<dbReference type="PANTHER" id="PTHR12253">
    <property type="entry name" value="RH14732P"/>
    <property type="match status" value="1"/>
</dbReference>
<dbReference type="Pfam" id="PF05826">
    <property type="entry name" value="Phospholip_A2_2"/>
    <property type="match status" value="1"/>
</dbReference>
<dbReference type="Gene3D" id="1.20.90.10">
    <property type="entry name" value="Phospholipase A2 domain"/>
    <property type="match status" value="1"/>
</dbReference>
<organism evidence="4 5">
    <name type="scientific">Opisthorchis viverrini</name>
    <name type="common">Southeast Asian liver fluke</name>
    <dbReference type="NCBI Taxonomy" id="6198"/>
    <lineage>
        <taxon>Eukaryota</taxon>
        <taxon>Metazoa</taxon>
        <taxon>Spiralia</taxon>
        <taxon>Lophotrochozoa</taxon>
        <taxon>Platyhelminthes</taxon>
        <taxon>Trematoda</taxon>
        <taxon>Digenea</taxon>
        <taxon>Opisthorchiida</taxon>
        <taxon>Opisthorchiata</taxon>
        <taxon>Opisthorchiidae</taxon>
        <taxon>Opisthorchis</taxon>
    </lineage>
</organism>
<dbReference type="AlphaFoldDB" id="A0A1S8WSA6"/>
<dbReference type="Proteomes" id="UP000243686">
    <property type="component" value="Unassembled WGS sequence"/>
</dbReference>
<dbReference type="InterPro" id="IPR016090">
    <property type="entry name" value="PLA2-like_dom"/>
</dbReference>
<feature type="domain" description="Phospholipase A2-like central" evidence="3">
    <location>
        <begin position="150"/>
        <end position="212"/>
    </location>
</feature>
<dbReference type="InterPro" id="IPR033113">
    <property type="entry name" value="PLA2_histidine"/>
</dbReference>
<keyword evidence="2" id="KW-0964">Secreted</keyword>
<dbReference type="InterPro" id="IPR036444">
    <property type="entry name" value="PLipase_A2_dom_sf"/>
</dbReference>
<feature type="non-terminal residue" evidence="4">
    <location>
        <position position="289"/>
    </location>
</feature>
<sequence>FLDNRTWTTEFQVELSNGFKLVLWSFYPNITAGASTKSLGRDDWIQLDLIESSPRDSATSLRMYLDEGRLLRDCTYNPMDIGRVSLPKRFLLPVKIPKLSVHEFNPYSVESIRLACQKFRSVNYNEQGLRRRKRSIGDVSALMFKSMRVVKTNHCGPTPESDQDAPLGPEWETDQCCYEHDRCKWVVWSGESKYGITNPQIGPLMHCSCERRRVFDFLRKIRVGIIRFYRVFYQCLANAATSTANMVGFVYFSMYSPRCFYFCDGKKGKRAKTRPAYSWLWGLPKLKKR</sequence>
<accession>A0A1S8WSA6</accession>
<comment type="subcellular location">
    <subcellularLocation>
        <location evidence="1">Secreted</location>
    </subcellularLocation>
</comment>
<name>A0A1S8WSA6_OPIVI</name>
<protein>
    <submittedName>
        <fullName evidence="4">Phospholipase A2</fullName>
    </submittedName>
</protein>
<dbReference type="GO" id="GO:0050482">
    <property type="term" value="P:arachidonate secretion"/>
    <property type="evidence" value="ECO:0007669"/>
    <property type="project" value="InterPro"/>
</dbReference>
<evidence type="ECO:0000313" key="5">
    <source>
        <dbReference type="Proteomes" id="UP000243686"/>
    </source>
</evidence>
<reference evidence="4 5" key="1">
    <citation type="submission" date="2015-03" db="EMBL/GenBank/DDBJ databases">
        <title>Draft genome of the nematode, Opisthorchis viverrini.</title>
        <authorList>
            <person name="Mitreva M."/>
        </authorList>
    </citation>
    <scope>NUCLEOTIDE SEQUENCE [LARGE SCALE GENOMIC DNA]</scope>
    <source>
        <strain evidence="4">Khon Kaen</strain>
    </source>
</reference>
<evidence type="ECO:0000256" key="2">
    <source>
        <dbReference type="ARBA" id="ARBA00022525"/>
    </source>
</evidence>
<keyword evidence="5" id="KW-1185">Reference proteome</keyword>
<dbReference type="GO" id="GO:0005576">
    <property type="term" value="C:extracellular region"/>
    <property type="evidence" value="ECO:0007669"/>
    <property type="project" value="UniProtKB-SubCell"/>
</dbReference>
<evidence type="ECO:0000313" key="4">
    <source>
        <dbReference type="EMBL" id="OON17400.1"/>
    </source>
</evidence>
<dbReference type="GO" id="GO:0006644">
    <property type="term" value="P:phospholipid metabolic process"/>
    <property type="evidence" value="ECO:0007669"/>
    <property type="project" value="InterPro"/>
</dbReference>
<evidence type="ECO:0000256" key="1">
    <source>
        <dbReference type="ARBA" id="ARBA00004613"/>
    </source>
</evidence>
<dbReference type="GO" id="GO:0004623">
    <property type="term" value="F:phospholipase A2 activity"/>
    <property type="evidence" value="ECO:0007669"/>
    <property type="project" value="InterPro"/>
</dbReference>
<feature type="non-terminal residue" evidence="4">
    <location>
        <position position="1"/>
    </location>
</feature>
<proteinExistence type="predicted"/>
<gene>
    <name evidence="4" type="ORF">X801_06762</name>
</gene>
<dbReference type="PROSITE" id="PS00118">
    <property type="entry name" value="PA2_HIS"/>
    <property type="match status" value="1"/>
</dbReference>
<dbReference type="SUPFAM" id="SSF48619">
    <property type="entry name" value="Phospholipase A2, PLA2"/>
    <property type="match status" value="1"/>
</dbReference>
<dbReference type="EMBL" id="KV895412">
    <property type="protein sequence ID" value="OON17400.1"/>
    <property type="molecule type" value="Genomic_DNA"/>
</dbReference>
<evidence type="ECO:0000259" key="3">
    <source>
        <dbReference type="Pfam" id="PF05826"/>
    </source>
</evidence>